<evidence type="ECO:0000313" key="3">
    <source>
        <dbReference type="EMBL" id="KAK3229854.1"/>
    </source>
</evidence>
<evidence type="ECO:0000313" key="4">
    <source>
        <dbReference type="Proteomes" id="UP001281410"/>
    </source>
</evidence>
<dbReference type="Gene3D" id="3.40.50.300">
    <property type="entry name" value="P-loop containing nucleotide triphosphate hydrolases"/>
    <property type="match status" value="1"/>
</dbReference>
<dbReference type="InterPro" id="IPR027417">
    <property type="entry name" value="P-loop_NTPase"/>
</dbReference>
<keyword evidence="4" id="KW-1185">Reference proteome</keyword>
<keyword evidence="1" id="KW-0547">Nucleotide-binding</keyword>
<dbReference type="InterPro" id="IPR044304">
    <property type="entry name" value="NUBPL-like"/>
</dbReference>
<dbReference type="GO" id="GO:0032981">
    <property type="term" value="P:mitochondrial respiratory chain complex I assembly"/>
    <property type="evidence" value="ECO:0007669"/>
    <property type="project" value="TreeGrafter"/>
</dbReference>
<evidence type="ECO:0000256" key="1">
    <source>
        <dbReference type="ARBA" id="ARBA00022741"/>
    </source>
</evidence>
<dbReference type="PANTHER" id="PTHR42961">
    <property type="entry name" value="IRON-SULFUR PROTEIN NUBPL"/>
    <property type="match status" value="1"/>
</dbReference>
<dbReference type="AlphaFoldDB" id="A0AAE0EJ13"/>
<name>A0AAE0EJ13_9ROSI</name>
<proteinExistence type="predicted"/>
<dbReference type="Proteomes" id="UP001281410">
    <property type="component" value="Unassembled WGS sequence"/>
</dbReference>
<sequence>MRCFICPHYSNPSFIFGEGGTRKVATEMGLKVVSEIPLELDIRKSCDDGVLVVVSAPKSVVPKTCHEMAVNVVSTLDELASER</sequence>
<accession>A0AAE0EJ13</accession>
<keyword evidence="2" id="KW-0067">ATP-binding</keyword>
<dbReference type="GO" id="GO:0005524">
    <property type="term" value="F:ATP binding"/>
    <property type="evidence" value="ECO:0007669"/>
    <property type="project" value="UniProtKB-KW"/>
</dbReference>
<dbReference type="EMBL" id="JANJYJ010000001">
    <property type="protein sequence ID" value="KAK3229854.1"/>
    <property type="molecule type" value="Genomic_DNA"/>
</dbReference>
<reference evidence="3" key="1">
    <citation type="journal article" date="2023" name="Plant J.">
        <title>Genome sequences and population genomics provide insights into the demographic history, inbreeding, and mutation load of two 'living fossil' tree species of Dipteronia.</title>
        <authorList>
            <person name="Feng Y."/>
            <person name="Comes H.P."/>
            <person name="Chen J."/>
            <person name="Zhu S."/>
            <person name="Lu R."/>
            <person name="Zhang X."/>
            <person name="Li P."/>
            <person name="Qiu J."/>
            <person name="Olsen K.M."/>
            <person name="Qiu Y."/>
        </authorList>
    </citation>
    <scope>NUCLEOTIDE SEQUENCE</scope>
    <source>
        <strain evidence="3">NBL</strain>
    </source>
</reference>
<evidence type="ECO:0000256" key="2">
    <source>
        <dbReference type="ARBA" id="ARBA00022840"/>
    </source>
</evidence>
<dbReference type="GO" id="GO:0051539">
    <property type="term" value="F:4 iron, 4 sulfur cluster binding"/>
    <property type="evidence" value="ECO:0007669"/>
    <property type="project" value="TreeGrafter"/>
</dbReference>
<dbReference type="InterPro" id="IPR033756">
    <property type="entry name" value="YlxH/NBP35"/>
</dbReference>
<gene>
    <name evidence="3" type="ORF">Dsin_001735</name>
</gene>
<dbReference type="GO" id="GO:0016226">
    <property type="term" value="P:iron-sulfur cluster assembly"/>
    <property type="evidence" value="ECO:0007669"/>
    <property type="project" value="InterPro"/>
</dbReference>
<dbReference type="Pfam" id="PF10609">
    <property type="entry name" value="ParA"/>
    <property type="match status" value="1"/>
</dbReference>
<protein>
    <submittedName>
        <fullName evidence="3">Uncharacterized protein</fullName>
    </submittedName>
</protein>
<dbReference type="GO" id="GO:0005739">
    <property type="term" value="C:mitochondrion"/>
    <property type="evidence" value="ECO:0007669"/>
    <property type="project" value="TreeGrafter"/>
</dbReference>
<comment type="caution">
    <text evidence="3">The sequence shown here is derived from an EMBL/GenBank/DDBJ whole genome shotgun (WGS) entry which is preliminary data.</text>
</comment>
<organism evidence="3 4">
    <name type="scientific">Dipteronia sinensis</name>
    <dbReference type="NCBI Taxonomy" id="43782"/>
    <lineage>
        <taxon>Eukaryota</taxon>
        <taxon>Viridiplantae</taxon>
        <taxon>Streptophyta</taxon>
        <taxon>Embryophyta</taxon>
        <taxon>Tracheophyta</taxon>
        <taxon>Spermatophyta</taxon>
        <taxon>Magnoliopsida</taxon>
        <taxon>eudicotyledons</taxon>
        <taxon>Gunneridae</taxon>
        <taxon>Pentapetalae</taxon>
        <taxon>rosids</taxon>
        <taxon>malvids</taxon>
        <taxon>Sapindales</taxon>
        <taxon>Sapindaceae</taxon>
        <taxon>Hippocastanoideae</taxon>
        <taxon>Acereae</taxon>
        <taxon>Dipteronia</taxon>
    </lineage>
</organism>
<dbReference type="PANTHER" id="PTHR42961:SF2">
    <property type="entry name" value="IRON-SULFUR PROTEIN NUBPL"/>
    <property type="match status" value="1"/>
</dbReference>